<dbReference type="PANTHER" id="PTHR47649:SF1">
    <property type="entry name" value="RIBONUCLEASE D"/>
    <property type="match status" value="1"/>
</dbReference>
<dbReference type="Pfam" id="PF00570">
    <property type="entry name" value="HRDC"/>
    <property type="match status" value="1"/>
</dbReference>
<keyword evidence="5 6" id="KW-0269">Exonuclease</keyword>
<protein>
    <recommendedName>
        <fullName evidence="6">Ribonuclease D</fullName>
        <shortName evidence="6">RNase D</shortName>
        <ecNumber evidence="6">3.1.13.5</ecNumber>
    </recommendedName>
</protein>
<comment type="similarity">
    <text evidence="6">Belongs to the RNase D family.</text>
</comment>
<reference evidence="8 9" key="1">
    <citation type="submission" date="2019-06" db="EMBL/GenBank/DDBJ databases">
        <title>Genome sequence of Rhodobacteraceae bacterium D4M1.</title>
        <authorList>
            <person name="Cao J."/>
        </authorList>
    </citation>
    <scope>NUCLEOTIDE SEQUENCE [LARGE SCALE GENOMIC DNA]</scope>
    <source>
        <strain evidence="8 9">D4M1</strain>
    </source>
</reference>
<dbReference type="InterPro" id="IPR044876">
    <property type="entry name" value="HRDC_dom_sf"/>
</dbReference>
<dbReference type="SUPFAM" id="SSF53098">
    <property type="entry name" value="Ribonuclease H-like"/>
    <property type="match status" value="1"/>
</dbReference>
<dbReference type="GO" id="GO:0003676">
    <property type="term" value="F:nucleic acid binding"/>
    <property type="evidence" value="ECO:0007669"/>
    <property type="project" value="InterPro"/>
</dbReference>
<dbReference type="GO" id="GO:0033890">
    <property type="term" value="F:ribonuclease D activity"/>
    <property type="evidence" value="ECO:0007669"/>
    <property type="project" value="UniProtKB-UniRule"/>
</dbReference>
<feature type="domain" description="HRDC" evidence="7">
    <location>
        <begin position="216"/>
        <end position="297"/>
    </location>
</feature>
<evidence type="ECO:0000256" key="6">
    <source>
        <dbReference type="HAMAP-Rule" id="MF_01899"/>
    </source>
</evidence>
<dbReference type="GO" id="GO:0042780">
    <property type="term" value="P:tRNA 3'-end processing"/>
    <property type="evidence" value="ECO:0007669"/>
    <property type="project" value="UniProtKB-UniRule"/>
</dbReference>
<dbReference type="InterPro" id="IPR036397">
    <property type="entry name" value="RNaseH_sf"/>
</dbReference>
<comment type="subcellular location">
    <subcellularLocation>
        <location evidence="6">Cytoplasm</location>
    </subcellularLocation>
</comment>
<dbReference type="Gene3D" id="3.30.420.10">
    <property type="entry name" value="Ribonuclease H-like superfamily/Ribonuclease H"/>
    <property type="match status" value="1"/>
</dbReference>
<dbReference type="Pfam" id="PF01612">
    <property type="entry name" value="DNA_pol_A_exo1"/>
    <property type="match status" value="1"/>
</dbReference>
<dbReference type="PANTHER" id="PTHR47649">
    <property type="entry name" value="RIBONUCLEASE D"/>
    <property type="match status" value="1"/>
</dbReference>
<evidence type="ECO:0000256" key="1">
    <source>
        <dbReference type="ARBA" id="ARBA00022490"/>
    </source>
</evidence>
<evidence type="ECO:0000313" key="8">
    <source>
        <dbReference type="EMBL" id="QDL92606.1"/>
    </source>
</evidence>
<dbReference type="SMART" id="SM00474">
    <property type="entry name" value="35EXOc"/>
    <property type="match status" value="1"/>
</dbReference>
<dbReference type="HAMAP" id="MF_01899">
    <property type="entry name" value="RNase_D"/>
    <property type="match status" value="1"/>
</dbReference>
<dbReference type="GO" id="GO:0008408">
    <property type="term" value="F:3'-5' exonuclease activity"/>
    <property type="evidence" value="ECO:0007669"/>
    <property type="project" value="InterPro"/>
</dbReference>
<evidence type="ECO:0000256" key="2">
    <source>
        <dbReference type="ARBA" id="ARBA00022694"/>
    </source>
</evidence>
<name>A0A5B8FV00_9RHOB</name>
<keyword evidence="4 6" id="KW-0378">Hydrolase</keyword>
<dbReference type="AlphaFoldDB" id="A0A5B8FV00"/>
<dbReference type="OrthoDB" id="9800549at2"/>
<dbReference type="InterPro" id="IPR002121">
    <property type="entry name" value="HRDC_dom"/>
</dbReference>
<dbReference type="InterPro" id="IPR051086">
    <property type="entry name" value="RNase_D-like"/>
</dbReference>
<sequence length="390" mass="43070">MQIITTTEDLARFCSDCATAPYVTVDTEFLRERTYYAQLCLVQLARPAAEGEDDEASAAIVDPLAKGLSLEPLFELMRNTGVMKVFHAARQDLEIFYTLMGSVPEPIFDSQVAAMVCGLGDQASYESLVRRVARQGMDKSARFTDWSRRPLSEKQLSYAIADVTHLRVIYEALSAQLAESGRTAWVDEEMAILTSPATYDMDPEEAWRRVKTRTTAPKFLAVVRELAAWRERQARERDVPRNRLLKDDALLEIASNKPTTLEELGRSRLLQREGRRNDMSDGILRAVAAGIACPPDKRPVVPEPFVPKPGGQALGDLLRVLLKAKAEASGVAPRLIASSADLDRIASGEDADVPAMSGWRHEVFGGDAERLREGRIALSADQGGVKLIEI</sequence>
<evidence type="ECO:0000313" key="9">
    <source>
        <dbReference type="Proteomes" id="UP000305888"/>
    </source>
</evidence>
<dbReference type="PROSITE" id="PS50967">
    <property type="entry name" value="HRDC"/>
    <property type="match status" value="1"/>
</dbReference>
<evidence type="ECO:0000256" key="5">
    <source>
        <dbReference type="ARBA" id="ARBA00022839"/>
    </source>
</evidence>
<dbReference type="KEGG" id="ppru:FDP22_12905"/>
<dbReference type="RefSeq" id="WP_138574217.1">
    <property type="nucleotide sequence ID" value="NZ_CP040818.1"/>
</dbReference>
<dbReference type="GO" id="GO:0005737">
    <property type="term" value="C:cytoplasm"/>
    <property type="evidence" value="ECO:0007669"/>
    <property type="project" value="UniProtKB-SubCell"/>
</dbReference>
<dbReference type="InterPro" id="IPR010997">
    <property type="entry name" value="HRDC-like_sf"/>
</dbReference>
<dbReference type="SMART" id="SM00341">
    <property type="entry name" value="HRDC"/>
    <property type="match status" value="1"/>
</dbReference>
<dbReference type="EMBL" id="CP040818">
    <property type="protein sequence ID" value="QDL92606.1"/>
    <property type="molecule type" value="Genomic_DNA"/>
</dbReference>
<comment type="function">
    <text evidence="6">Exonuclease involved in the 3' processing of various precursor tRNAs. Initiates hydrolysis at the 3'-terminus of an RNA molecule and releases 5'-mononucleotides.</text>
</comment>
<keyword evidence="2 6" id="KW-0819">tRNA processing</keyword>
<comment type="cofactor">
    <cofactor evidence="6">
        <name>a divalent metal cation</name>
        <dbReference type="ChEBI" id="CHEBI:60240"/>
    </cofactor>
</comment>
<dbReference type="InterPro" id="IPR002562">
    <property type="entry name" value="3'-5'_exonuclease_dom"/>
</dbReference>
<dbReference type="CDD" id="cd06142">
    <property type="entry name" value="RNaseD_exo"/>
    <property type="match status" value="1"/>
</dbReference>
<keyword evidence="3 6" id="KW-0540">Nuclease</keyword>
<evidence type="ECO:0000259" key="7">
    <source>
        <dbReference type="PROSITE" id="PS50967"/>
    </source>
</evidence>
<keyword evidence="9" id="KW-1185">Reference proteome</keyword>
<dbReference type="NCBIfam" id="TIGR01388">
    <property type="entry name" value="rnd"/>
    <property type="match status" value="1"/>
</dbReference>
<dbReference type="SUPFAM" id="SSF47819">
    <property type="entry name" value="HRDC-like"/>
    <property type="match status" value="2"/>
</dbReference>
<dbReference type="InterPro" id="IPR006292">
    <property type="entry name" value="RNase_D"/>
</dbReference>
<dbReference type="Gene3D" id="1.10.150.80">
    <property type="entry name" value="HRDC domain"/>
    <property type="match status" value="1"/>
</dbReference>
<dbReference type="EC" id="3.1.13.5" evidence="6"/>
<evidence type="ECO:0000256" key="3">
    <source>
        <dbReference type="ARBA" id="ARBA00022722"/>
    </source>
</evidence>
<accession>A0A5B8FV00</accession>
<dbReference type="InterPro" id="IPR012337">
    <property type="entry name" value="RNaseH-like_sf"/>
</dbReference>
<proteinExistence type="inferred from homology"/>
<dbReference type="GO" id="GO:0000166">
    <property type="term" value="F:nucleotide binding"/>
    <property type="evidence" value="ECO:0007669"/>
    <property type="project" value="InterPro"/>
</dbReference>
<organism evidence="8 9">
    <name type="scientific">Paroceanicella profunda</name>
    <dbReference type="NCBI Taxonomy" id="2579971"/>
    <lineage>
        <taxon>Bacteria</taxon>
        <taxon>Pseudomonadati</taxon>
        <taxon>Pseudomonadota</taxon>
        <taxon>Alphaproteobacteria</taxon>
        <taxon>Rhodobacterales</taxon>
        <taxon>Paracoccaceae</taxon>
        <taxon>Paroceanicella</taxon>
    </lineage>
</organism>
<comment type="catalytic activity">
    <reaction evidence="6">
        <text>Exonucleolytic cleavage that removes extra residues from the 3'-terminus of tRNA to produce 5'-mononucleotides.</text>
        <dbReference type="EC" id="3.1.13.5"/>
    </reaction>
</comment>
<keyword evidence="1 6" id="KW-0963">Cytoplasm</keyword>
<evidence type="ECO:0000256" key="4">
    <source>
        <dbReference type="ARBA" id="ARBA00022801"/>
    </source>
</evidence>
<gene>
    <name evidence="6 8" type="primary">rnd</name>
    <name evidence="8" type="ORF">FDP22_12905</name>
</gene>
<dbReference type="Proteomes" id="UP000305888">
    <property type="component" value="Chromosome"/>
</dbReference>